<reference evidence="2" key="1">
    <citation type="journal article" date="2012" name="Nat. Biotechnol.">
        <title>Reference genome sequence of the model plant Setaria.</title>
        <authorList>
            <person name="Bennetzen J.L."/>
            <person name="Schmutz J."/>
            <person name="Wang H."/>
            <person name="Percifield R."/>
            <person name="Hawkins J."/>
            <person name="Pontaroli A.C."/>
            <person name="Estep M."/>
            <person name="Feng L."/>
            <person name="Vaughn J.N."/>
            <person name="Grimwood J."/>
            <person name="Jenkins J."/>
            <person name="Barry K."/>
            <person name="Lindquist E."/>
            <person name="Hellsten U."/>
            <person name="Deshpande S."/>
            <person name="Wang X."/>
            <person name="Wu X."/>
            <person name="Mitros T."/>
            <person name="Triplett J."/>
            <person name="Yang X."/>
            <person name="Ye C.Y."/>
            <person name="Mauro-Herrera M."/>
            <person name="Wang L."/>
            <person name="Li P."/>
            <person name="Sharma M."/>
            <person name="Sharma R."/>
            <person name="Ronald P.C."/>
            <person name="Panaud O."/>
            <person name="Kellogg E.A."/>
            <person name="Brutnell T.P."/>
            <person name="Doust A.N."/>
            <person name="Tuskan G.A."/>
            <person name="Rokhsar D."/>
            <person name="Devos K.M."/>
        </authorList>
    </citation>
    <scope>NUCLEOTIDE SEQUENCE [LARGE SCALE GENOMIC DNA]</scope>
    <source>
        <strain evidence="2">cv. Yugu1</strain>
    </source>
</reference>
<keyword evidence="2" id="KW-1185">Reference proteome</keyword>
<dbReference type="AlphaFoldDB" id="K3XSE0"/>
<dbReference type="EnsemblPlants" id="KQL04117">
    <property type="protein sequence ID" value="KQL04117"/>
    <property type="gene ID" value="SETIT_004839mg"/>
</dbReference>
<name>K3XSE0_SETIT</name>
<dbReference type="Gramene" id="KQL04117">
    <property type="protein sequence ID" value="KQL04117"/>
    <property type="gene ID" value="SETIT_004839mg"/>
</dbReference>
<reference evidence="1" key="2">
    <citation type="submission" date="2018-08" db="UniProtKB">
        <authorList>
            <consortium name="EnsemblPlants"/>
        </authorList>
    </citation>
    <scope>IDENTIFICATION</scope>
    <source>
        <strain evidence="1">Yugu1</strain>
    </source>
</reference>
<organism evidence="1 2">
    <name type="scientific">Setaria italica</name>
    <name type="common">Foxtail millet</name>
    <name type="synonym">Panicum italicum</name>
    <dbReference type="NCBI Taxonomy" id="4555"/>
    <lineage>
        <taxon>Eukaryota</taxon>
        <taxon>Viridiplantae</taxon>
        <taxon>Streptophyta</taxon>
        <taxon>Embryophyta</taxon>
        <taxon>Tracheophyta</taxon>
        <taxon>Spermatophyta</taxon>
        <taxon>Magnoliopsida</taxon>
        <taxon>Liliopsida</taxon>
        <taxon>Poales</taxon>
        <taxon>Poaceae</taxon>
        <taxon>PACMAD clade</taxon>
        <taxon>Panicoideae</taxon>
        <taxon>Panicodae</taxon>
        <taxon>Paniceae</taxon>
        <taxon>Cenchrinae</taxon>
        <taxon>Setaria</taxon>
    </lineage>
</organism>
<evidence type="ECO:0000313" key="2">
    <source>
        <dbReference type="Proteomes" id="UP000004995"/>
    </source>
</evidence>
<sequence length="60" mass="7080">MFFFSGSTQLDFVLIFMRVQHAKGRKQRIEVDILFPVKWLGCFRIPKESNGGFLRSKRSE</sequence>
<dbReference type="HOGENOM" id="CLU_2946065_0_0_1"/>
<accession>K3XSE0</accession>
<proteinExistence type="predicted"/>
<evidence type="ECO:0000313" key="1">
    <source>
        <dbReference type="EnsemblPlants" id="KQL04117"/>
    </source>
</evidence>
<protein>
    <submittedName>
        <fullName evidence="1">Uncharacterized protein</fullName>
    </submittedName>
</protein>
<dbReference type="EMBL" id="AGNK02002824">
    <property type="status" value="NOT_ANNOTATED_CDS"/>
    <property type="molecule type" value="Genomic_DNA"/>
</dbReference>
<dbReference type="InParanoid" id="K3XSE0"/>
<dbReference type="Proteomes" id="UP000004995">
    <property type="component" value="Unassembled WGS sequence"/>
</dbReference>